<feature type="transmembrane region" description="Helical" evidence="1">
    <location>
        <begin position="6"/>
        <end position="26"/>
    </location>
</feature>
<dbReference type="Proteomes" id="UP000294937">
    <property type="component" value="Unassembled WGS sequence"/>
</dbReference>
<dbReference type="EMBL" id="SMAG01000018">
    <property type="protein sequence ID" value="TCS92079.1"/>
    <property type="molecule type" value="Genomic_DNA"/>
</dbReference>
<accession>A0A4R3L1D1</accession>
<keyword evidence="1" id="KW-1133">Transmembrane helix</keyword>
<evidence type="ECO:0000313" key="3">
    <source>
        <dbReference type="Proteomes" id="UP000294937"/>
    </source>
</evidence>
<evidence type="ECO:0000313" key="2">
    <source>
        <dbReference type="EMBL" id="TCS92079.1"/>
    </source>
</evidence>
<organism evidence="2 3">
    <name type="scientific">Hazenella coriacea</name>
    <dbReference type="NCBI Taxonomy" id="1179467"/>
    <lineage>
        <taxon>Bacteria</taxon>
        <taxon>Bacillati</taxon>
        <taxon>Bacillota</taxon>
        <taxon>Bacilli</taxon>
        <taxon>Bacillales</taxon>
        <taxon>Thermoactinomycetaceae</taxon>
        <taxon>Hazenella</taxon>
    </lineage>
</organism>
<keyword evidence="3" id="KW-1185">Reference proteome</keyword>
<feature type="transmembrane region" description="Helical" evidence="1">
    <location>
        <begin position="38"/>
        <end position="56"/>
    </location>
</feature>
<keyword evidence="1" id="KW-0472">Membrane</keyword>
<comment type="caution">
    <text evidence="2">The sequence shown here is derived from an EMBL/GenBank/DDBJ whole genome shotgun (WGS) entry which is preliminary data.</text>
</comment>
<proteinExistence type="predicted"/>
<gene>
    <name evidence="2" type="ORF">EDD58_1186</name>
</gene>
<dbReference type="AlphaFoldDB" id="A0A4R3L1D1"/>
<reference evidence="2 3" key="1">
    <citation type="submission" date="2019-03" db="EMBL/GenBank/DDBJ databases">
        <title>Genomic Encyclopedia of Type Strains, Phase IV (KMG-IV): sequencing the most valuable type-strain genomes for metagenomic binning, comparative biology and taxonomic classification.</title>
        <authorList>
            <person name="Goeker M."/>
        </authorList>
    </citation>
    <scope>NUCLEOTIDE SEQUENCE [LARGE SCALE GENOMIC DNA]</scope>
    <source>
        <strain evidence="2 3">DSM 45707</strain>
    </source>
</reference>
<protein>
    <submittedName>
        <fullName evidence="2">Uncharacterized protein</fullName>
    </submittedName>
</protein>
<name>A0A4R3L1D1_9BACL</name>
<evidence type="ECO:0000256" key="1">
    <source>
        <dbReference type="SAM" id="Phobius"/>
    </source>
</evidence>
<keyword evidence="1" id="KW-0812">Transmembrane</keyword>
<sequence length="61" mass="7174">MEQDLPIISILVFAVLHTIFTFVIGLKLKKMKPSKRKKIIIAFDVIMIFIFMVLFFNDMLI</sequence>
<dbReference type="RefSeq" id="WP_131926863.1">
    <property type="nucleotide sequence ID" value="NZ_SMAG01000018.1"/>
</dbReference>